<protein>
    <recommendedName>
        <fullName evidence="4 9">ATP phosphoribosyltransferase regulatory subunit</fullName>
    </recommendedName>
</protein>
<accession>A0A5J4JGS7</accession>
<dbReference type="GO" id="GO:0140096">
    <property type="term" value="F:catalytic activity, acting on a protein"/>
    <property type="evidence" value="ECO:0007669"/>
    <property type="project" value="UniProtKB-ARBA"/>
</dbReference>
<comment type="function">
    <text evidence="8 9">Required for the first step of histidine biosynthesis. May allow the feedback regulation of ATP phosphoribosyltransferase activity by histidine.</text>
</comment>
<dbReference type="InterPro" id="IPR045864">
    <property type="entry name" value="aa-tRNA-synth_II/BPL/LPL"/>
</dbReference>
<comment type="pathway">
    <text evidence="2 9">Amino-acid biosynthesis; L-histidine biosynthesis; L-histidine from 5-phospho-alpha-D-ribose 1-diphosphate: step 1/9.</text>
</comment>
<evidence type="ECO:0000256" key="9">
    <source>
        <dbReference type="HAMAP-Rule" id="MF_00125"/>
    </source>
</evidence>
<feature type="binding site" evidence="10">
    <location>
        <position position="117"/>
    </location>
    <ligand>
        <name>L-histidine</name>
        <dbReference type="ChEBI" id="CHEBI:57595"/>
    </ligand>
</feature>
<dbReference type="RefSeq" id="WP_151680934.1">
    <property type="nucleotide sequence ID" value="NZ_BKZP01000032.1"/>
</dbReference>
<feature type="binding site" evidence="10">
    <location>
        <begin position="261"/>
        <end position="262"/>
    </location>
    <ligand>
        <name>L-histidine</name>
        <dbReference type="ChEBI" id="CHEBI:57595"/>
    </ligand>
</feature>
<dbReference type="HAMAP" id="MF_00125">
    <property type="entry name" value="HisZ"/>
    <property type="match status" value="1"/>
</dbReference>
<feature type="binding site" evidence="10">
    <location>
        <position position="103"/>
    </location>
    <ligand>
        <name>L-histidine</name>
        <dbReference type="ChEBI" id="CHEBI:57595"/>
    </ligand>
</feature>
<dbReference type="InterPro" id="IPR004516">
    <property type="entry name" value="HisRS/HisZ"/>
</dbReference>
<dbReference type="Pfam" id="PF13393">
    <property type="entry name" value="tRNA-synt_His"/>
    <property type="match status" value="1"/>
</dbReference>
<evidence type="ECO:0000313" key="12">
    <source>
        <dbReference type="EMBL" id="GER70921.1"/>
    </source>
</evidence>
<feature type="domain" description="Class II Histidinyl-tRNA synthetase (HisRS)-like catalytic core" evidence="11">
    <location>
        <begin position="16"/>
        <end position="305"/>
    </location>
</feature>
<keyword evidence="7 9" id="KW-0368">Histidine biosynthesis</keyword>
<dbReference type="PANTHER" id="PTHR43707">
    <property type="entry name" value="HISTIDYL-TRNA SYNTHETASE"/>
    <property type="match status" value="1"/>
</dbReference>
<proteinExistence type="inferred from homology"/>
<keyword evidence="5 9" id="KW-0963">Cytoplasm</keyword>
<dbReference type="SUPFAM" id="SSF55681">
    <property type="entry name" value="Class II aaRS and biotin synthetases"/>
    <property type="match status" value="1"/>
</dbReference>
<dbReference type="PANTHER" id="PTHR43707:SF6">
    <property type="entry name" value="ATP PHOSPHORIBOSYLTRANSFERASE REGULATORY SUBUNIT"/>
    <property type="match status" value="1"/>
</dbReference>
<dbReference type="GO" id="GO:0006427">
    <property type="term" value="P:histidyl-tRNA aminoacylation"/>
    <property type="evidence" value="ECO:0007669"/>
    <property type="project" value="TreeGrafter"/>
</dbReference>
<evidence type="ECO:0000256" key="6">
    <source>
        <dbReference type="ARBA" id="ARBA00022605"/>
    </source>
</evidence>
<reference evidence="12 13" key="1">
    <citation type="submission" date="2019-09" db="EMBL/GenBank/DDBJ databases">
        <title>Draft genome sequence of Bacillus sp. JC-7.</title>
        <authorList>
            <person name="Tanaka N."/>
            <person name="Shiwa Y."/>
            <person name="Fujita N."/>
            <person name="Tanasupawat S."/>
        </authorList>
    </citation>
    <scope>NUCLEOTIDE SEQUENCE [LARGE SCALE GENOMIC DNA]</scope>
    <source>
        <strain evidence="12 13">JC-7</strain>
    </source>
</reference>
<keyword evidence="13" id="KW-1185">Reference proteome</keyword>
<dbReference type="InterPro" id="IPR004517">
    <property type="entry name" value="HisZ"/>
</dbReference>
<feature type="binding site" evidence="10">
    <location>
        <begin position="76"/>
        <end position="78"/>
    </location>
    <ligand>
        <name>L-histidine</name>
        <dbReference type="ChEBI" id="CHEBI:57595"/>
    </ligand>
</feature>
<comment type="subunit">
    <text evidence="9">Heteromultimer composed of HisG and HisZ subunits.</text>
</comment>
<keyword evidence="12" id="KW-0808">Transferase</keyword>
<dbReference type="CDD" id="cd00773">
    <property type="entry name" value="HisRS-like_core"/>
    <property type="match status" value="1"/>
</dbReference>
<evidence type="ECO:0000256" key="3">
    <source>
        <dbReference type="ARBA" id="ARBA00005539"/>
    </source>
</evidence>
<dbReference type="PIRSF" id="PIRSF001549">
    <property type="entry name" value="His-tRNA_synth"/>
    <property type="match status" value="1"/>
</dbReference>
<dbReference type="AlphaFoldDB" id="A0A5J4JGS7"/>
<evidence type="ECO:0000256" key="2">
    <source>
        <dbReference type="ARBA" id="ARBA00004667"/>
    </source>
</evidence>
<comment type="miscellaneous">
    <text evidence="9">This function is generally fulfilled by the C-terminal part of HisG, which is missing in some bacteria such as this one.</text>
</comment>
<dbReference type="InterPro" id="IPR041715">
    <property type="entry name" value="HisRS-like_core"/>
</dbReference>
<evidence type="ECO:0000256" key="4">
    <source>
        <dbReference type="ARBA" id="ARBA00020397"/>
    </source>
</evidence>
<dbReference type="GO" id="GO:0005737">
    <property type="term" value="C:cytoplasm"/>
    <property type="evidence" value="ECO:0007669"/>
    <property type="project" value="UniProtKB-SubCell"/>
</dbReference>
<dbReference type="Gene3D" id="3.30.930.10">
    <property type="entry name" value="Bira Bifunctional Protein, Domain 2"/>
    <property type="match status" value="1"/>
</dbReference>
<evidence type="ECO:0000256" key="10">
    <source>
        <dbReference type="PIRSR" id="PIRSR001549-1"/>
    </source>
</evidence>
<dbReference type="GO" id="GO:0016757">
    <property type="term" value="F:glycosyltransferase activity"/>
    <property type="evidence" value="ECO:0007669"/>
    <property type="project" value="UniProtKB-KW"/>
</dbReference>
<evidence type="ECO:0000259" key="11">
    <source>
        <dbReference type="Pfam" id="PF13393"/>
    </source>
</evidence>
<comment type="caution">
    <text evidence="12">The sequence shown here is derived from an EMBL/GenBank/DDBJ whole genome shotgun (WGS) entry which is preliminary data.</text>
</comment>
<organism evidence="12 13">
    <name type="scientific">Weizmannia acidilactici</name>
    <dbReference type="NCBI Taxonomy" id="2607726"/>
    <lineage>
        <taxon>Bacteria</taxon>
        <taxon>Bacillati</taxon>
        <taxon>Bacillota</taxon>
        <taxon>Bacilli</taxon>
        <taxon>Bacillales</taxon>
        <taxon>Bacillaceae</taxon>
        <taxon>Heyndrickxia</taxon>
    </lineage>
</organism>
<evidence type="ECO:0000256" key="7">
    <source>
        <dbReference type="ARBA" id="ARBA00023102"/>
    </source>
</evidence>
<name>A0A5J4JGS7_9BACI</name>
<feature type="binding site" evidence="10">
    <location>
        <position position="113"/>
    </location>
    <ligand>
        <name>L-histidine</name>
        <dbReference type="ChEBI" id="CHEBI:57595"/>
    </ligand>
</feature>
<evidence type="ECO:0000313" key="13">
    <source>
        <dbReference type="Proteomes" id="UP000391919"/>
    </source>
</evidence>
<dbReference type="UniPathway" id="UPA00031">
    <property type="reaction ID" value="UER00006"/>
</dbReference>
<evidence type="ECO:0000256" key="8">
    <source>
        <dbReference type="ARBA" id="ARBA00025246"/>
    </source>
</evidence>
<dbReference type="Proteomes" id="UP000391919">
    <property type="component" value="Unassembled WGS sequence"/>
</dbReference>
<dbReference type="EMBL" id="BKZQ01000031">
    <property type="protein sequence ID" value="GER70921.1"/>
    <property type="molecule type" value="Genomic_DNA"/>
</dbReference>
<gene>
    <name evidence="9 12" type="primary">hisZ</name>
    <name evidence="12" type="ORF">BpJC7_22240</name>
</gene>
<comment type="subcellular location">
    <subcellularLocation>
        <location evidence="1 9">Cytoplasm</location>
    </subcellularLocation>
</comment>
<comment type="similarity">
    <text evidence="3 9">Belongs to the class-II aminoacyl-tRNA synthetase family. HisZ subfamily.</text>
</comment>
<keyword evidence="12" id="KW-0328">Glycosyltransferase</keyword>
<evidence type="ECO:0000256" key="1">
    <source>
        <dbReference type="ARBA" id="ARBA00004496"/>
    </source>
</evidence>
<dbReference type="GO" id="GO:0000105">
    <property type="term" value="P:L-histidine biosynthetic process"/>
    <property type="evidence" value="ECO:0007669"/>
    <property type="project" value="UniProtKB-UniRule"/>
</dbReference>
<evidence type="ECO:0000256" key="5">
    <source>
        <dbReference type="ARBA" id="ARBA00022490"/>
    </source>
</evidence>
<dbReference type="GO" id="GO:0004821">
    <property type="term" value="F:histidine-tRNA ligase activity"/>
    <property type="evidence" value="ECO:0007669"/>
    <property type="project" value="TreeGrafter"/>
</dbReference>
<keyword evidence="6 9" id="KW-0028">Amino-acid biosynthesis</keyword>
<sequence>MFLPEGSQDEIGTIVANRSKVFETFRRTAEQRNYTEISTPLVEYAETFTNEKVGMKLQNMLKWFDARGQIEVLRPDWTTSIARALSQKPFRQYKWAYQGSIFRQETPGLESRQVGIEIVDLPAILGESECLFFANDFFGRLGLEAVMVELGHAGIFEELVARLELPAGQVDRLRGAMHDKRKDEVYGIARTGGNKKIAEELAALVDAYGPFQMIETYLERWKGEPELSEKLKHIQKLGETLFSIGMEDVIIDLGRVKNLPYYTGILFRGFLKKTGTSCFSGGRYDKLYEQFNRNTTAVGIAFDADILAEQLDRAGNREKICIIANEETLADAEKLRSTYSSSIVDIRFEKPQKGEFSTVLRFTNKHGKWEAEEI</sequence>